<reference evidence="19" key="1">
    <citation type="submission" date="2016-06" db="EMBL/GenBank/DDBJ databases">
        <title>Parallel loss of symbiosis genes in relatives of nitrogen-fixing non-legume Parasponia.</title>
        <authorList>
            <person name="Van Velzen R."/>
            <person name="Holmer R."/>
            <person name="Bu F."/>
            <person name="Rutten L."/>
            <person name="Van Zeijl A."/>
            <person name="Liu W."/>
            <person name="Santuari L."/>
            <person name="Cao Q."/>
            <person name="Sharma T."/>
            <person name="Shen D."/>
            <person name="Roswanjaya Y."/>
            <person name="Wardhani T."/>
            <person name="Kalhor M.S."/>
            <person name="Jansen J."/>
            <person name="Van den Hoogen J."/>
            <person name="Gungor B."/>
            <person name="Hartog M."/>
            <person name="Hontelez J."/>
            <person name="Verver J."/>
            <person name="Yang W.-C."/>
            <person name="Schijlen E."/>
            <person name="Repin R."/>
            <person name="Schilthuizen M."/>
            <person name="Schranz E."/>
            <person name="Heidstra R."/>
            <person name="Miyata K."/>
            <person name="Fedorova E."/>
            <person name="Kohlen W."/>
            <person name="Bisseling T."/>
            <person name="Smit S."/>
            <person name="Geurts R."/>
        </authorList>
    </citation>
    <scope>NUCLEOTIDE SEQUENCE [LARGE SCALE GENOMIC DNA]</scope>
    <source>
        <strain evidence="19">cv. WU1-14</strain>
    </source>
</reference>
<dbReference type="PANTHER" id="PTHR45727">
    <property type="entry name" value="NPC INTRACELLULAR CHOLESTEROL TRANSPORTER 1"/>
    <property type="match status" value="1"/>
</dbReference>
<proteinExistence type="inferred from homology"/>
<feature type="domain" description="SSD" evidence="17">
    <location>
        <begin position="580"/>
        <end position="743"/>
    </location>
</feature>
<keyword evidence="10 16" id="KW-0472">Membrane</keyword>
<keyword evidence="12" id="KW-1207">Sterol metabolism</keyword>
<dbReference type="FunFam" id="1.20.1640.10:FF:000010">
    <property type="entry name" value="NPC intracellular cholesterol transporter 1"/>
    <property type="match status" value="1"/>
</dbReference>
<keyword evidence="5 16" id="KW-0812">Transmembrane</keyword>
<dbReference type="STRING" id="3476.A0A2P5ACQ5"/>
<feature type="transmembrane region" description="Helical" evidence="16">
    <location>
        <begin position="1168"/>
        <end position="1189"/>
    </location>
</feature>
<dbReference type="GO" id="GO:0012505">
    <property type="term" value="C:endomembrane system"/>
    <property type="evidence" value="ECO:0007669"/>
    <property type="project" value="UniProtKB-SubCell"/>
</dbReference>
<evidence type="ECO:0000313" key="19">
    <source>
        <dbReference type="Proteomes" id="UP000237105"/>
    </source>
</evidence>
<keyword evidence="3" id="KW-0813">Transport</keyword>
<dbReference type="GO" id="GO:0008203">
    <property type="term" value="P:cholesterol metabolic process"/>
    <property type="evidence" value="ECO:0007669"/>
    <property type="project" value="UniProtKB-KW"/>
</dbReference>
<comment type="catalytic activity">
    <reaction evidence="15">
        <text>cholesterol(in) = cholesterol(out)</text>
        <dbReference type="Rhea" id="RHEA:39747"/>
        <dbReference type="ChEBI" id="CHEBI:16113"/>
    </reaction>
</comment>
<dbReference type="Pfam" id="PF12349">
    <property type="entry name" value="Sterol-sensing"/>
    <property type="match status" value="1"/>
</dbReference>
<evidence type="ECO:0000259" key="17">
    <source>
        <dbReference type="PROSITE" id="PS50156"/>
    </source>
</evidence>
<feature type="transmembrane region" description="Helical" evidence="16">
    <location>
        <begin position="274"/>
        <end position="293"/>
    </location>
</feature>
<keyword evidence="11" id="KW-1015">Disulfide bond</keyword>
<evidence type="ECO:0000256" key="10">
    <source>
        <dbReference type="ARBA" id="ARBA00023136"/>
    </source>
</evidence>
<keyword evidence="8" id="KW-0445">Lipid transport</keyword>
<dbReference type="Pfam" id="PF16414">
    <property type="entry name" value="NPC1_N"/>
    <property type="match status" value="1"/>
</dbReference>
<dbReference type="OrthoDB" id="6510177at2759"/>
<evidence type="ECO:0000256" key="13">
    <source>
        <dbReference type="ARBA" id="ARBA00023180"/>
    </source>
</evidence>
<feature type="transmembrane region" description="Helical" evidence="16">
    <location>
        <begin position="1113"/>
        <end position="1132"/>
    </location>
</feature>
<dbReference type="InterPro" id="IPR000731">
    <property type="entry name" value="SSD"/>
</dbReference>
<feature type="transmembrane region" description="Helical" evidence="16">
    <location>
        <begin position="1209"/>
        <end position="1229"/>
    </location>
</feature>
<evidence type="ECO:0000256" key="8">
    <source>
        <dbReference type="ARBA" id="ARBA00023055"/>
    </source>
</evidence>
<dbReference type="Pfam" id="PF22314">
    <property type="entry name" value="NPC1_MLD"/>
    <property type="match status" value="1"/>
</dbReference>
<evidence type="ECO:0000256" key="6">
    <source>
        <dbReference type="ARBA" id="ARBA00022729"/>
    </source>
</evidence>
<dbReference type="PANTHER" id="PTHR45727:SF2">
    <property type="entry name" value="NPC INTRACELLULAR CHOLESTEROL TRANSPORTER 1"/>
    <property type="match status" value="1"/>
</dbReference>
<name>A0A2P5ACQ5_PARAD</name>
<feature type="transmembrane region" description="Helical" evidence="16">
    <location>
        <begin position="717"/>
        <end position="743"/>
    </location>
</feature>
<dbReference type="SUPFAM" id="SSF82866">
    <property type="entry name" value="Multidrug efflux transporter AcrB transmembrane domain"/>
    <property type="match status" value="2"/>
</dbReference>
<evidence type="ECO:0000256" key="7">
    <source>
        <dbReference type="ARBA" id="ARBA00022989"/>
    </source>
</evidence>
<keyword evidence="4" id="KW-0153">Cholesterol metabolism</keyword>
<organism evidence="18 19">
    <name type="scientific">Parasponia andersonii</name>
    <name type="common">Sponia andersonii</name>
    <dbReference type="NCBI Taxonomy" id="3476"/>
    <lineage>
        <taxon>Eukaryota</taxon>
        <taxon>Viridiplantae</taxon>
        <taxon>Streptophyta</taxon>
        <taxon>Embryophyta</taxon>
        <taxon>Tracheophyta</taxon>
        <taxon>Spermatophyta</taxon>
        <taxon>Magnoliopsida</taxon>
        <taxon>eudicotyledons</taxon>
        <taxon>Gunneridae</taxon>
        <taxon>Pentapetalae</taxon>
        <taxon>rosids</taxon>
        <taxon>fabids</taxon>
        <taxon>Rosales</taxon>
        <taxon>Cannabaceae</taxon>
        <taxon>Parasponia</taxon>
    </lineage>
</organism>
<feature type="transmembrane region" description="Helical" evidence="16">
    <location>
        <begin position="581"/>
        <end position="599"/>
    </location>
</feature>
<keyword evidence="19" id="KW-1185">Reference proteome</keyword>
<sequence>MYKQVLLIAYSVNAEGSDRRLLLTPDAVTGERHSEGYCAMYDICGKRSDGKVLNCPLGSSSVKPDELLSSKIQSLCPTITGNVCCTEAQFDTLRTQVQQAIPFLVGCPACLRNFLNLFCELTCSPNQSLFINVTSVSKVNNNLTVDGIDFYITDAFGEGLYDSCNDVKFGTMNSRALEFIGAGAKNFKEWFAFIGRRAQANMPGSPYAIAFQSSISESSGMKPMNVSTYSCGDVSLGCSCGDCPASPVCSSSVPPPSQKEGSCSVRIGSLKAKCIDIAVAILYIILVSAFLGWRLFYLNGQKKPACRTKPVWNAIEGGELHSVNRQKEENPSIQMLEDDPQIRNGVQLSVVQGYMSNFFRIYGTWVAKNPIIVLCSSLAIVLILCLGLIRFKVETRPEKLWVGPGSKAAEEKQFFDSHLAPFYRIEQLILANIPDDNGKSPSIVTENNIKLLFEIQKKVDGLRANFSGSAISLSDICMKPLDQDCATQSVLQYFKMDPDNYDNFGGVEHLKYCFEHYSSADKCMSAFKAPLDPSTALGGFSGNNYSEDELLQMVQSKNLTLSFSSESSIEEELKRESTTDAITIVISYLVMFAYISLTLGDTPRLSFFYISSKVLLGLSGVVLVMLSVLGSVGFFSAIGVKSTLIIMEVIPFLVLAVGVDNMCILVHAVKRQPMELPLEERISNALVEVGPSITLASIAEVLAFAVGSFIPMPACRVFSMFAALAVLLDFLLQVTAFVALIAFDFLRTEDKRVDCFPCMKVASYANSDKGIGQRKSGLLARYMKEIHAPILSLWGVKIVVISVFVAFTLASIALCTRIEPGLEQKIVLPQDSYLQGYFNSVSEYLRIGPPLYFVALCTRIEPGLEQKIVLPQDSYLQGYFNSVSEYLRIGPPLYFVVKNYNYSSESRHTNQLCSINKCDSNSLLNEIAKASSTPKASYIAKPAASWLDDFLVWISPEAFGCCRKFTNSTYCPPDDQPPCCSSSGGSCSLGGVCKDCTTCFRHSDLQNDRPSTTQFKDKLPWFLNALPSAACAKGGHGAYTTSVELKDYESGIIQASSFRTYHTPLNKQIDYVNSMRAAREFSSRISDSLKMEIFPYSVFYMFFEQYLDIWKTALINLSIAIGAVFIVCLVITCSFWSSAIILLVLAMIVVDLMGVMAILGIQLNAISVVNLVMSVGIAVEFCVHMTHAFSVSSGDKNQRVKEALGTMGASVFSGITLTKLVGVIVLCFSRTEVFVVYYFQMYLALVLLGFLHGLVFLPVVLSIFGPPSRSLLIDQQQEGRPSGASSRQTVS</sequence>
<evidence type="ECO:0000256" key="14">
    <source>
        <dbReference type="ARBA" id="ARBA00023221"/>
    </source>
</evidence>
<feature type="transmembrane region" description="Helical" evidence="16">
    <location>
        <begin position="371"/>
        <end position="389"/>
    </location>
</feature>
<keyword evidence="7 16" id="KW-1133">Transmembrane helix</keyword>
<dbReference type="PROSITE" id="PS50156">
    <property type="entry name" value="SSD"/>
    <property type="match status" value="1"/>
</dbReference>
<evidence type="ECO:0000313" key="18">
    <source>
        <dbReference type="EMBL" id="PON34306.1"/>
    </source>
</evidence>
<feature type="transmembrane region" description="Helical" evidence="16">
    <location>
        <begin position="1138"/>
        <end position="1161"/>
    </location>
</feature>
<dbReference type="InterPro" id="IPR053956">
    <property type="entry name" value="NPC1_MLD"/>
</dbReference>
<evidence type="ECO:0000256" key="16">
    <source>
        <dbReference type="SAM" id="Phobius"/>
    </source>
</evidence>
<keyword evidence="13" id="KW-0325">Glycoprotein</keyword>
<keyword evidence="9" id="KW-0443">Lipid metabolism</keyword>
<evidence type="ECO:0000256" key="5">
    <source>
        <dbReference type="ARBA" id="ARBA00022692"/>
    </source>
</evidence>
<keyword evidence="14" id="KW-0753">Steroid metabolism</keyword>
<feature type="transmembrane region" description="Helical" evidence="16">
    <location>
        <begin position="791"/>
        <end position="815"/>
    </location>
</feature>
<dbReference type="GO" id="GO:0032934">
    <property type="term" value="F:sterol binding"/>
    <property type="evidence" value="ECO:0007669"/>
    <property type="project" value="TreeGrafter"/>
</dbReference>
<dbReference type="InterPro" id="IPR053958">
    <property type="entry name" value="HMGCR/SNAP/NPC1-like_SSD"/>
</dbReference>
<dbReference type="EMBL" id="JXTB01000669">
    <property type="protein sequence ID" value="PON34306.1"/>
    <property type="molecule type" value="Genomic_DNA"/>
</dbReference>
<dbReference type="Proteomes" id="UP000237105">
    <property type="component" value="Unassembled WGS sequence"/>
</dbReference>
<evidence type="ECO:0000256" key="12">
    <source>
        <dbReference type="ARBA" id="ARBA00023166"/>
    </source>
</evidence>
<evidence type="ECO:0000256" key="4">
    <source>
        <dbReference type="ARBA" id="ARBA00022548"/>
    </source>
</evidence>
<comment type="caution">
    <text evidence="18">The sequence shown here is derived from an EMBL/GenBank/DDBJ whole genome shotgun (WGS) entry which is preliminary data.</text>
</comment>
<dbReference type="InterPro" id="IPR032190">
    <property type="entry name" value="NPC1_N"/>
</dbReference>
<dbReference type="FunFam" id="1.20.1640.10:FF:000008">
    <property type="entry name" value="NPC intracellular cholesterol transporter 1"/>
    <property type="match status" value="1"/>
</dbReference>
<dbReference type="GO" id="GO:0030301">
    <property type="term" value="P:cholesterol transport"/>
    <property type="evidence" value="ECO:0007669"/>
    <property type="project" value="UniProtKB-ARBA"/>
</dbReference>
<evidence type="ECO:0000256" key="1">
    <source>
        <dbReference type="ARBA" id="ARBA00004127"/>
    </source>
</evidence>
<keyword evidence="6" id="KW-0732">Signal</keyword>
<feature type="transmembrane region" description="Helical" evidence="16">
    <location>
        <begin position="649"/>
        <end position="669"/>
    </location>
</feature>
<evidence type="ECO:0000256" key="15">
    <source>
        <dbReference type="ARBA" id="ARBA00034049"/>
    </source>
</evidence>
<evidence type="ECO:0000256" key="9">
    <source>
        <dbReference type="ARBA" id="ARBA00023098"/>
    </source>
</evidence>
<dbReference type="GO" id="GO:0016020">
    <property type="term" value="C:membrane"/>
    <property type="evidence" value="ECO:0007669"/>
    <property type="project" value="TreeGrafter"/>
</dbReference>
<feature type="transmembrane region" description="Helical" evidence="16">
    <location>
        <begin position="1241"/>
        <end position="1264"/>
    </location>
</feature>
<evidence type="ECO:0000256" key="11">
    <source>
        <dbReference type="ARBA" id="ARBA00023157"/>
    </source>
</evidence>
<comment type="similarity">
    <text evidence="2">Belongs to the patched family.</text>
</comment>
<evidence type="ECO:0000256" key="2">
    <source>
        <dbReference type="ARBA" id="ARBA00005585"/>
    </source>
</evidence>
<dbReference type="Gene3D" id="1.20.1640.10">
    <property type="entry name" value="Multidrug efflux transporter AcrB transmembrane domain"/>
    <property type="match status" value="2"/>
</dbReference>
<comment type="subcellular location">
    <subcellularLocation>
        <location evidence="1">Endomembrane system</location>
        <topology evidence="1">Multi-pass membrane protein</topology>
    </subcellularLocation>
</comment>
<accession>A0A2P5ACQ5</accession>
<gene>
    <name evidence="18" type="ORF">PanWU01x14_345550</name>
</gene>
<evidence type="ECO:0000256" key="3">
    <source>
        <dbReference type="ARBA" id="ARBA00022448"/>
    </source>
</evidence>
<feature type="transmembrane region" description="Helical" evidence="16">
    <location>
        <begin position="614"/>
        <end position="637"/>
    </location>
</feature>
<protein>
    <submittedName>
        <fullName evidence="18">Patched</fullName>
    </submittedName>
</protein>